<dbReference type="Proteomes" id="UP000031549">
    <property type="component" value="Unassembled WGS sequence"/>
</dbReference>
<dbReference type="SUPFAM" id="SSF52980">
    <property type="entry name" value="Restriction endonuclease-like"/>
    <property type="match status" value="1"/>
</dbReference>
<dbReference type="InterPro" id="IPR012296">
    <property type="entry name" value="Nuclease_put_TT1808"/>
</dbReference>
<dbReference type="PANTHER" id="PTHR47152:SF1">
    <property type="entry name" value="SLL1186 PROTEIN"/>
    <property type="match status" value="1"/>
</dbReference>
<feature type="domain" description="Putative restriction endonuclease" evidence="1">
    <location>
        <begin position="27"/>
        <end position="176"/>
    </location>
</feature>
<sequence>MTLPTITQDTIELAQGDELILRFRTWHDYEDLLTRRLDKAGLKIRYSSATQEIRIMSPLPGHGKNTDILADLVKAMLRHQGKDWEAFTPITLKRANQQGVEPDYCFYIQNRERILGKERIDFEVDPPPDLAIEVDLTYTTKAEDYQAIAPTELWIYLRNNLLIYLFEGQQYQESQTSYNFPDFDVKKLISQYVERGWQIGSSVAVREFERFLKEGSY</sequence>
<dbReference type="PANTHER" id="PTHR47152">
    <property type="entry name" value="SLR2084 PROTEIN-RELATED"/>
    <property type="match status" value="1"/>
</dbReference>
<dbReference type="GO" id="GO:0004519">
    <property type="term" value="F:endonuclease activity"/>
    <property type="evidence" value="ECO:0007669"/>
    <property type="project" value="UniProtKB-KW"/>
</dbReference>
<evidence type="ECO:0000259" key="1">
    <source>
        <dbReference type="Pfam" id="PF05685"/>
    </source>
</evidence>
<dbReference type="Pfam" id="PF05685">
    <property type="entry name" value="Uma2"/>
    <property type="match status" value="1"/>
</dbReference>
<comment type="caution">
    <text evidence="2">The sequence shown here is derived from an EMBL/GenBank/DDBJ whole genome shotgun (WGS) entry which is preliminary data.</text>
</comment>
<proteinExistence type="predicted"/>
<reference evidence="2 3" key="1">
    <citation type="journal article" date="2015" name="Genome Announc.">
        <title>Draft Genome Sequence of Cyanobacterium Hassallia byssoidea Strain VB512170, Isolated from Monuments in India.</title>
        <authorList>
            <person name="Singh D."/>
            <person name="Chandrababunaidu M.M."/>
            <person name="Panda A."/>
            <person name="Sen D."/>
            <person name="Bhattacharyya S."/>
            <person name="Adhikary S.P."/>
            <person name="Tripathy S."/>
        </authorList>
    </citation>
    <scope>NUCLEOTIDE SEQUENCE [LARGE SCALE GENOMIC DNA]</scope>
    <source>
        <strain evidence="2 3">VB512170</strain>
    </source>
</reference>
<dbReference type="InterPro" id="IPR011335">
    <property type="entry name" value="Restrct_endonuc-II-like"/>
</dbReference>
<dbReference type="Gene3D" id="3.90.1570.10">
    <property type="entry name" value="tt1808, chain A"/>
    <property type="match status" value="1"/>
</dbReference>
<keyword evidence="3" id="KW-1185">Reference proteome</keyword>
<name>A0A846HFE3_9CYAN</name>
<dbReference type="AlphaFoldDB" id="A0A846HFE3"/>
<keyword evidence="2" id="KW-0378">Hydrolase</keyword>
<keyword evidence="2" id="KW-0255">Endonuclease</keyword>
<gene>
    <name evidence="2" type="ORF">PI95_024675</name>
</gene>
<keyword evidence="2" id="KW-0540">Nuclease</keyword>
<evidence type="ECO:0000313" key="2">
    <source>
        <dbReference type="EMBL" id="NEU75668.1"/>
    </source>
</evidence>
<organism evidence="2 3">
    <name type="scientific">Hassallia byssoidea VB512170</name>
    <dbReference type="NCBI Taxonomy" id="1304833"/>
    <lineage>
        <taxon>Bacteria</taxon>
        <taxon>Bacillati</taxon>
        <taxon>Cyanobacteriota</taxon>
        <taxon>Cyanophyceae</taxon>
        <taxon>Nostocales</taxon>
        <taxon>Tolypothrichaceae</taxon>
        <taxon>Hassallia</taxon>
    </lineage>
</organism>
<dbReference type="CDD" id="cd06260">
    <property type="entry name" value="DUF820-like"/>
    <property type="match status" value="1"/>
</dbReference>
<accession>A0A846HFE3</accession>
<evidence type="ECO:0000313" key="3">
    <source>
        <dbReference type="Proteomes" id="UP000031549"/>
    </source>
</evidence>
<dbReference type="EMBL" id="JTCM02000077">
    <property type="protein sequence ID" value="NEU75668.1"/>
    <property type="molecule type" value="Genomic_DNA"/>
</dbReference>
<dbReference type="InterPro" id="IPR008538">
    <property type="entry name" value="Uma2"/>
</dbReference>
<dbReference type="RefSeq" id="WP_039748834.1">
    <property type="nucleotide sequence ID" value="NZ_JTCM02000077.1"/>
</dbReference>
<protein>
    <submittedName>
        <fullName evidence="2">Uma2 family endonuclease</fullName>
    </submittedName>
</protein>